<dbReference type="AlphaFoldDB" id="A0AAW4BL50"/>
<evidence type="ECO:0000313" key="1">
    <source>
        <dbReference type="EMBL" id="MBF4437564.1"/>
    </source>
</evidence>
<gene>
    <name evidence="1" type="ORF">ERJ77_24375</name>
</gene>
<protein>
    <submittedName>
        <fullName evidence="1">Uncharacterized protein</fullName>
    </submittedName>
</protein>
<feature type="non-terminal residue" evidence="1">
    <location>
        <position position="77"/>
    </location>
</feature>
<dbReference type="Proteomes" id="UP000786185">
    <property type="component" value="Unassembled WGS sequence"/>
</dbReference>
<sequence length="77" mass="8501">MSDTFGEIVELYTATAVMQFQRIPVMKKNKKIECLNVTLAPLMDSGRGNKTANFDKKMVIQLKESGMANLAAALMGF</sequence>
<comment type="caution">
    <text evidence="1">The sequence shown here is derived from an EMBL/GenBank/DDBJ whole genome shotgun (WGS) entry which is preliminary data.</text>
</comment>
<accession>A0AAW4BL50</accession>
<reference evidence="1" key="1">
    <citation type="journal article" date="2021" name="PeerJ">
        <title>Analysis of 44 Vibrio anguillarum genomes reveals high genetic diversity.</title>
        <authorList>
            <person name="Hansen M.J."/>
            <person name="Dalsgaard I."/>
        </authorList>
    </citation>
    <scope>NUCLEOTIDE SEQUENCE</scope>
    <source>
        <strain evidence="1">850617-1/1</strain>
    </source>
</reference>
<dbReference type="EMBL" id="SCLC01001079">
    <property type="protein sequence ID" value="MBF4437564.1"/>
    <property type="molecule type" value="Genomic_DNA"/>
</dbReference>
<evidence type="ECO:0000313" key="2">
    <source>
        <dbReference type="Proteomes" id="UP000786185"/>
    </source>
</evidence>
<name>A0AAW4BL50_VIBAN</name>
<proteinExistence type="predicted"/>
<organism evidence="1 2">
    <name type="scientific">Vibrio anguillarum</name>
    <name type="common">Listonella anguillarum</name>
    <dbReference type="NCBI Taxonomy" id="55601"/>
    <lineage>
        <taxon>Bacteria</taxon>
        <taxon>Pseudomonadati</taxon>
        <taxon>Pseudomonadota</taxon>
        <taxon>Gammaproteobacteria</taxon>
        <taxon>Vibrionales</taxon>
        <taxon>Vibrionaceae</taxon>
        <taxon>Vibrio</taxon>
    </lineage>
</organism>